<dbReference type="AlphaFoldDB" id="A0A1U7I8X5"/>
<organism evidence="1 2">
    <name type="scientific">[Phormidium ambiguum] IAM M-71</name>
    <dbReference type="NCBI Taxonomy" id="454136"/>
    <lineage>
        <taxon>Bacteria</taxon>
        <taxon>Bacillati</taxon>
        <taxon>Cyanobacteriota</taxon>
        <taxon>Cyanophyceae</taxon>
        <taxon>Oscillatoriophycideae</taxon>
        <taxon>Aerosakkonematales</taxon>
        <taxon>Aerosakkonemataceae</taxon>
        <taxon>Floridanema</taxon>
    </lineage>
</organism>
<name>A0A1U7I8X5_9CYAN</name>
<gene>
    <name evidence="1" type="ORF">NIES2119_24640</name>
</gene>
<dbReference type="EMBL" id="MRCE01000034">
    <property type="protein sequence ID" value="OKH32930.1"/>
    <property type="molecule type" value="Genomic_DNA"/>
</dbReference>
<reference evidence="1 2" key="1">
    <citation type="submission" date="2016-11" db="EMBL/GenBank/DDBJ databases">
        <title>Draft Genome Sequences of Nine Cyanobacterial Strains from Diverse Habitats.</title>
        <authorList>
            <person name="Zhu T."/>
            <person name="Hou S."/>
            <person name="Lu X."/>
            <person name="Hess W.R."/>
        </authorList>
    </citation>
    <scope>NUCLEOTIDE SEQUENCE [LARGE SCALE GENOMIC DNA]</scope>
    <source>
        <strain evidence="1 2">IAM M-71</strain>
    </source>
</reference>
<proteinExistence type="predicted"/>
<accession>A0A1U7I8X5</accession>
<sequence>MTIYKIQALYDNNINKYFVKPEKQATLIGFRIMKIINPISLVVLASTSIVLTGTAQAQSPTTPNQPTDDFTLSGDSLEGIETRSLEGNYRQFFGGNAPAGTINETYEMTKKGNRNPLQVGRDAELQINRQTPQPINAVPFRDNERTNDSNRVELKLDLAE</sequence>
<dbReference type="Proteomes" id="UP000185860">
    <property type="component" value="Unassembled WGS sequence"/>
</dbReference>
<evidence type="ECO:0000313" key="1">
    <source>
        <dbReference type="EMBL" id="OKH32930.1"/>
    </source>
</evidence>
<comment type="caution">
    <text evidence="1">The sequence shown here is derived from an EMBL/GenBank/DDBJ whole genome shotgun (WGS) entry which is preliminary data.</text>
</comment>
<evidence type="ECO:0000313" key="2">
    <source>
        <dbReference type="Proteomes" id="UP000185860"/>
    </source>
</evidence>
<protein>
    <submittedName>
        <fullName evidence="1">Uncharacterized protein</fullName>
    </submittedName>
</protein>